<gene>
    <name evidence="2" type="primary">WBGene00114122</name>
</gene>
<proteinExistence type="predicted"/>
<protein>
    <submittedName>
        <fullName evidence="2">Uncharacterized protein</fullName>
    </submittedName>
</protein>
<accession>A0A8R1YFM0</accession>
<dbReference type="AlphaFoldDB" id="A0A454Y4J4"/>
<feature type="region of interest" description="Disordered" evidence="1">
    <location>
        <begin position="248"/>
        <end position="276"/>
    </location>
</feature>
<name>A0A454Y4J4_PRIPA</name>
<reference evidence="2" key="2">
    <citation type="submission" date="2022-06" db="UniProtKB">
        <authorList>
            <consortium name="EnsemblMetazoa"/>
        </authorList>
    </citation>
    <scope>IDENTIFICATION</scope>
    <source>
        <strain evidence="2">PS312</strain>
    </source>
</reference>
<keyword evidence="3" id="KW-1185">Reference proteome</keyword>
<accession>A0A454Y4J4</accession>
<feature type="region of interest" description="Disordered" evidence="1">
    <location>
        <begin position="295"/>
        <end position="314"/>
    </location>
</feature>
<evidence type="ECO:0000256" key="1">
    <source>
        <dbReference type="SAM" id="MobiDB-lite"/>
    </source>
</evidence>
<reference evidence="3" key="1">
    <citation type="journal article" date="2008" name="Nat. Genet.">
        <title>The Pristionchus pacificus genome provides a unique perspective on nematode lifestyle and parasitism.</title>
        <authorList>
            <person name="Dieterich C."/>
            <person name="Clifton S.W."/>
            <person name="Schuster L.N."/>
            <person name="Chinwalla A."/>
            <person name="Delehaunty K."/>
            <person name="Dinkelacker I."/>
            <person name="Fulton L."/>
            <person name="Fulton R."/>
            <person name="Godfrey J."/>
            <person name="Minx P."/>
            <person name="Mitreva M."/>
            <person name="Roeseler W."/>
            <person name="Tian H."/>
            <person name="Witte H."/>
            <person name="Yang S.P."/>
            <person name="Wilson R.K."/>
            <person name="Sommer R.J."/>
        </authorList>
    </citation>
    <scope>NUCLEOTIDE SEQUENCE [LARGE SCALE GENOMIC DNA]</scope>
    <source>
        <strain evidence="3">PS312</strain>
    </source>
</reference>
<organism evidence="2 3">
    <name type="scientific">Pristionchus pacificus</name>
    <name type="common">Parasitic nematode worm</name>
    <dbReference type="NCBI Taxonomy" id="54126"/>
    <lineage>
        <taxon>Eukaryota</taxon>
        <taxon>Metazoa</taxon>
        <taxon>Ecdysozoa</taxon>
        <taxon>Nematoda</taxon>
        <taxon>Chromadorea</taxon>
        <taxon>Rhabditida</taxon>
        <taxon>Rhabditina</taxon>
        <taxon>Diplogasteromorpha</taxon>
        <taxon>Diplogasteroidea</taxon>
        <taxon>Neodiplogasteridae</taxon>
        <taxon>Pristionchus</taxon>
    </lineage>
</organism>
<feature type="region of interest" description="Disordered" evidence="1">
    <location>
        <begin position="328"/>
        <end position="406"/>
    </location>
</feature>
<dbReference type="EnsemblMetazoa" id="PPA24568.1">
    <property type="protein sequence ID" value="PPA24568.1"/>
    <property type="gene ID" value="WBGene00114122"/>
</dbReference>
<feature type="compositionally biased region" description="Acidic residues" evidence="1">
    <location>
        <begin position="335"/>
        <end position="382"/>
    </location>
</feature>
<sequence length="431" mass="46684">MAAILSPMPTALPDLWGQIGSVLRNALKEDLKTLTGNTAMATSILDLVDARFGELATSEPARRLVGGRFVRHLSSSSSVLDVSLATTTASLRRHFGRATLEEQQGEDTNHDTSVVLDSTTASVRRHLNSVALDDEQEEEDIEEHHSAALDTSVFPAAPPSPAARPDNVIVEDSMVEMREPSVVPPSPVRPDDVVDEDMEQSRYVSAAGRLSPVHPDDVIVEKEDTTMHEPSAALDATMLSLAGRLSPLHSADDMDESMRQASVTPLAAREDKDEPMPLARQYIKAHRRLASIAQKRKEAEPMDVEEQQTPPSPRAAELVVVPVAGAAHAAQPVPTDDDEEPKEAEDLEDREGETEDPTGEAEDAAEEAVDPEGEAVDAAEEAVDPKGEVVDPEDPEVEPQKLEMGDEVQPHSVAFWALIKMECQKAVLLSR</sequence>
<evidence type="ECO:0000313" key="2">
    <source>
        <dbReference type="EnsemblMetazoa" id="PPA24568.1"/>
    </source>
</evidence>
<dbReference type="Proteomes" id="UP000005239">
    <property type="component" value="Unassembled WGS sequence"/>
</dbReference>
<evidence type="ECO:0000313" key="3">
    <source>
        <dbReference type="Proteomes" id="UP000005239"/>
    </source>
</evidence>